<proteinExistence type="predicted"/>
<evidence type="ECO:0000256" key="1">
    <source>
        <dbReference type="SAM" id="Phobius"/>
    </source>
</evidence>
<accession>A0A512TTF4</accession>
<keyword evidence="1" id="KW-0472">Membrane</keyword>
<feature type="transmembrane region" description="Helical" evidence="1">
    <location>
        <begin position="89"/>
        <end position="110"/>
    </location>
</feature>
<gene>
    <name evidence="2" type="ORF">CBU02nite_39090</name>
</gene>
<sequence length="183" mass="21175">MAHTEEKNKKITSSNVDYTSKIERAKEPFKNEILKMQTKEEKLLYLKQQKQRYVLLKENSNNAYLISMVVSFVLVISLIILLAKTEKSVFFISFMFALIIVMGIVWIVLFMTMKNTSINYTIILFALDDLKEKIQGSLGGGYDDVTKLKEIIIGINSEIEDTKQQVKEGYSIIEQRIKEFSKK</sequence>
<protein>
    <submittedName>
        <fullName evidence="2">Uncharacterized protein</fullName>
    </submittedName>
</protein>
<dbReference type="RefSeq" id="WP_146869367.1">
    <property type="nucleotide sequence ID" value="NZ_BKBC01000110.1"/>
</dbReference>
<keyword evidence="1" id="KW-0812">Transmembrane</keyword>
<reference evidence="2 3" key="1">
    <citation type="submission" date="2019-07" db="EMBL/GenBank/DDBJ databases">
        <title>Whole genome shotgun sequence of Clostridium butyricum NBRC 3858.</title>
        <authorList>
            <person name="Hosoyama A."/>
            <person name="Uohara A."/>
            <person name="Ohji S."/>
            <person name="Ichikawa N."/>
        </authorList>
    </citation>
    <scope>NUCLEOTIDE SEQUENCE [LARGE SCALE GENOMIC DNA]</scope>
    <source>
        <strain evidence="2 3">NBRC 3858</strain>
    </source>
</reference>
<name>A0A512TTF4_CLOBU</name>
<feature type="transmembrane region" description="Helical" evidence="1">
    <location>
        <begin position="62"/>
        <end position="83"/>
    </location>
</feature>
<keyword evidence="1" id="KW-1133">Transmembrane helix</keyword>
<dbReference type="EMBL" id="BKBC01000110">
    <property type="protein sequence ID" value="GEQ23403.1"/>
    <property type="molecule type" value="Genomic_DNA"/>
</dbReference>
<comment type="caution">
    <text evidence="2">The sequence shown here is derived from an EMBL/GenBank/DDBJ whole genome shotgun (WGS) entry which is preliminary data.</text>
</comment>
<evidence type="ECO:0000313" key="2">
    <source>
        <dbReference type="EMBL" id="GEQ23403.1"/>
    </source>
</evidence>
<dbReference type="AlphaFoldDB" id="A0A512TTF4"/>
<dbReference type="Proteomes" id="UP000321089">
    <property type="component" value="Unassembled WGS sequence"/>
</dbReference>
<evidence type="ECO:0000313" key="3">
    <source>
        <dbReference type="Proteomes" id="UP000321089"/>
    </source>
</evidence>
<organism evidence="2 3">
    <name type="scientific">Clostridium butyricum</name>
    <dbReference type="NCBI Taxonomy" id="1492"/>
    <lineage>
        <taxon>Bacteria</taxon>
        <taxon>Bacillati</taxon>
        <taxon>Bacillota</taxon>
        <taxon>Clostridia</taxon>
        <taxon>Eubacteriales</taxon>
        <taxon>Clostridiaceae</taxon>
        <taxon>Clostridium</taxon>
    </lineage>
</organism>